<accession>A0ABN0Z9P0</accession>
<evidence type="ECO:0000313" key="4">
    <source>
        <dbReference type="Proteomes" id="UP001500879"/>
    </source>
</evidence>
<dbReference type="EMBL" id="BAAABX010000093">
    <property type="protein sequence ID" value="GAA0439389.1"/>
    <property type="molecule type" value="Genomic_DNA"/>
</dbReference>
<evidence type="ECO:0000256" key="2">
    <source>
        <dbReference type="SAM" id="MobiDB-lite"/>
    </source>
</evidence>
<sequence length="157" mass="17897">MTDANTTPPTAETDGRDRTATTKAPSGRELFIEIRLRLPEVLRELDRNLDNAENEKIPDEERDEAHELARQTFRGLSRAMEEMATFADRRSEEEHGRAGILDPDSDEADVAHEQGDIWRAFAEAFMAARGDVIRRETDFHGRFLNPDGEDWGDFPLI</sequence>
<evidence type="ECO:0000313" key="3">
    <source>
        <dbReference type="EMBL" id="GAA0439389.1"/>
    </source>
</evidence>
<feature type="region of interest" description="Disordered" evidence="2">
    <location>
        <begin position="84"/>
        <end position="111"/>
    </location>
</feature>
<reference evidence="3 4" key="1">
    <citation type="journal article" date="2019" name="Int. J. Syst. Evol. Microbiol.">
        <title>The Global Catalogue of Microorganisms (GCM) 10K type strain sequencing project: providing services to taxonomists for standard genome sequencing and annotation.</title>
        <authorList>
            <consortium name="The Broad Institute Genomics Platform"/>
            <consortium name="The Broad Institute Genome Sequencing Center for Infectious Disease"/>
            <person name="Wu L."/>
            <person name="Ma J."/>
        </authorList>
    </citation>
    <scope>NUCLEOTIDE SEQUENCE [LARGE SCALE GENOMIC DNA]</scope>
    <source>
        <strain evidence="3 4">JCM 4788</strain>
    </source>
</reference>
<feature type="coiled-coil region" evidence="1">
    <location>
        <begin position="35"/>
        <end position="62"/>
    </location>
</feature>
<feature type="compositionally biased region" description="Basic and acidic residues" evidence="2">
    <location>
        <begin position="87"/>
        <end position="97"/>
    </location>
</feature>
<evidence type="ECO:0000256" key="1">
    <source>
        <dbReference type="SAM" id="Coils"/>
    </source>
</evidence>
<feature type="compositionally biased region" description="Polar residues" evidence="2">
    <location>
        <begin position="1"/>
        <end position="10"/>
    </location>
</feature>
<comment type="caution">
    <text evidence="3">The sequence shown here is derived from an EMBL/GenBank/DDBJ whole genome shotgun (WGS) entry which is preliminary data.</text>
</comment>
<feature type="region of interest" description="Disordered" evidence="2">
    <location>
        <begin position="1"/>
        <end position="26"/>
    </location>
</feature>
<gene>
    <name evidence="3" type="ORF">GCM10010357_71010</name>
</gene>
<proteinExistence type="predicted"/>
<organism evidence="3 4">
    <name type="scientific">Streptomyces luteireticuli</name>
    <dbReference type="NCBI Taxonomy" id="173858"/>
    <lineage>
        <taxon>Bacteria</taxon>
        <taxon>Bacillati</taxon>
        <taxon>Actinomycetota</taxon>
        <taxon>Actinomycetes</taxon>
        <taxon>Kitasatosporales</taxon>
        <taxon>Streptomycetaceae</taxon>
        <taxon>Streptomyces</taxon>
    </lineage>
</organism>
<dbReference type="RefSeq" id="WP_344033248.1">
    <property type="nucleotide sequence ID" value="NZ_BAAABX010000093.1"/>
</dbReference>
<name>A0ABN0Z9P0_9ACTN</name>
<keyword evidence="1" id="KW-0175">Coiled coil</keyword>
<protein>
    <submittedName>
        <fullName evidence="3">Uncharacterized protein</fullName>
    </submittedName>
</protein>
<keyword evidence="4" id="KW-1185">Reference proteome</keyword>
<dbReference type="Proteomes" id="UP001500879">
    <property type="component" value="Unassembled WGS sequence"/>
</dbReference>